<evidence type="ECO:0000313" key="3">
    <source>
        <dbReference type="EMBL" id="RKD28459.1"/>
    </source>
</evidence>
<dbReference type="Pfam" id="PF02410">
    <property type="entry name" value="RsfS"/>
    <property type="match status" value="1"/>
</dbReference>
<dbReference type="InterPro" id="IPR004394">
    <property type="entry name" value="Iojap/RsfS/C7orf30"/>
</dbReference>
<dbReference type="PANTHER" id="PTHR21043:SF0">
    <property type="entry name" value="MITOCHONDRIAL ASSEMBLY OF RIBOSOMAL LARGE SUBUNIT PROTEIN 1"/>
    <property type="match status" value="1"/>
</dbReference>
<comment type="function">
    <text evidence="2">Functions as a ribosomal silencing factor. Interacts with ribosomal protein uL14 (rplN), blocking formation of intersubunit bridge B8. Prevents association of the 30S and 50S ribosomal subunits and the formation of functional ribosomes, thus repressing translation.</text>
</comment>
<dbReference type="GO" id="GO:0042256">
    <property type="term" value="P:cytosolic ribosome assembly"/>
    <property type="evidence" value="ECO:0007669"/>
    <property type="project" value="UniProtKB-UniRule"/>
</dbReference>
<dbReference type="HAMAP" id="MF_01477">
    <property type="entry name" value="Iojap_RsfS"/>
    <property type="match status" value="1"/>
</dbReference>
<name>A0A419ST87_9FIRM</name>
<dbReference type="OrthoDB" id="9793681at2"/>
<dbReference type="GO" id="GO:0043023">
    <property type="term" value="F:ribosomal large subunit binding"/>
    <property type="evidence" value="ECO:0007669"/>
    <property type="project" value="TreeGrafter"/>
</dbReference>
<reference evidence="3 4" key="1">
    <citation type="submission" date="2016-08" db="EMBL/GenBank/DDBJ databases">
        <title>A new outlook on sporulation: Clostridium algidixylanolyticum.</title>
        <authorList>
            <person name="Poppleton D.I."/>
            <person name="Gribaldo S."/>
        </authorList>
    </citation>
    <scope>NUCLEOTIDE SEQUENCE [LARGE SCALE GENOMIC DNA]</scope>
    <source>
        <strain evidence="3 4">SPL73</strain>
    </source>
</reference>
<dbReference type="GO" id="GO:0005737">
    <property type="term" value="C:cytoplasm"/>
    <property type="evidence" value="ECO:0007669"/>
    <property type="project" value="UniProtKB-SubCell"/>
</dbReference>
<comment type="subcellular location">
    <subcellularLocation>
        <location evidence="2">Cytoplasm</location>
    </subcellularLocation>
</comment>
<keyword evidence="2" id="KW-0810">Translation regulation</keyword>
<organism evidence="3 4">
    <name type="scientific">Lacrimispora algidixylanolytica</name>
    <dbReference type="NCBI Taxonomy" id="94868"/>
    <lineage>
        <taxon>Bacteria</taxon>
        <taxon>Bacillati</taxon>
        <taxon>Bacillota</taxon>
        <taxon>Clostridia</taxon>
        <taxon>Lachnospirales</taxon>
        <taxon>Lachnospiraceae</taxon>
        <taxon>Lacrimispora</taxon>
    </lineage>
</organism>
<evidence type="ECO:0000256" key="1">
    <source>
        <dbReference type="ARBA" id="ARBA00010574"/>
    </source>
</evidence>
<comment type="subunit">
    <text evidence="2">Interacts with ribosomal protein uL14 (rplN).</text>
</comment>
<dbReference type="GO" id="GO:0090071">
    <property type="term" value="P:negative regulation of ribosome biogenesis"/>
    <property type="evidence" value="ECO:0007669"/>
    <property type="project" value="UniProtKB-UniRule"/>
</dbReference>
<proteinExistence type="inferred from homology"/>
<dbReference type="PANTHER" id="PTHR21043">
    <property type="entry name" value="IOJAP SUPERFAMILY ORTHOLOG"/>
    <property type="match status" value="1"/>
</dbReference>
<dbReference type="Proteomes" id="UP000284277">
    <property type="component" value="Unassembled WGS sequence"/>
</dbReference>
<dbReference type="Gene3D" id="3.30.460.10">
    <property type="entry name" value="Beta Polymerase, domain 2"/>
    <property type="match status" value="1"/>
</dbReference>
<keyword evidence="4" id="KW-1185">Reference proteome</keyword>
<dbReference type="InterPro" id="IPR043519">
    <property type="entry name" value="NT_sf"/>
</dbReference>
<gene>
    <name evidence="2" type="primary">rsfS</name>
    <name evidence="3" type="ORF">BET01_09530</name>
</gene>
<sequence>MNQSVEMVKTAFNALSDKKGEDITIIDIQNVSVMADYFIIASGTNSSQVQAMVDNAENELGRKGFVCKQMEGYRSANWILMDYGDIIIHVFDRENRLFYDLERIWRDGKTVELEALDNL</sequence>
<comment type="caution">
    <text evidence="3">The sequence shown here is derived from an EMBL/GenBank/DDBJ whole genome shotgun (WGS) entry which is preliminary data.</text>
</comment>
<comment type="similarity">
    <text evidence="1 2">Belongs to the Iojap/RsfS family.</text>
</comment>
<keyword evidence="2" id="KW-0963">Cytoplasm</keyword>
<dbReference type="GO" id="GO:0017148">
    <property type="term" value="P:negative regulation of translation"/>
    <property type="evidence" value="ECO:0007669"/>
    <property type="project" value="UniProtKB-UniRule"/>
</dbReference>
<protein>
    <recommendedName>
        <fullName evidence="2">Ribosomal silencing factor RsfS</fullName>
    </recommendedName>
</protein>
<dbReference type="AlphaFoldDB" id="A0A419ST87"/>
<keyword evidence="2" id="KW-0678">Repressor</keyword>
<dbReference type="RefSeq" id="WP_120198418.1">
    <property type="nucleotide sequence ID" value="NZ_MCIA01000034.1"/>
</dbReference>
<dbReference type="EMBL" id="MCIA01000034">
    <property type="protein sequence ID" value="RKD28459.1"/>
    <property type="molecule type" value="Genomic_DNA"/>
</dbReference>
<evidence type="ECO:0000313" key="4">
    <source>
        <dbReference type="Proteomes" id="UP000284277"/>
    </source>
</evidence>
<evidence type="ECO:0000256" key="2">
    <source>
        <dbReference type="HAMAP-Rule" id="MF_01477"/>
    </source>
</evidence>
<dbReference type="NCBIfam" id="TIGR00090">
    <property type="entry name" value="rsfS_iojap_ybeB"/>
    <property type="match status" value="1"/>
</dbReference>
<accession>A0A419ST87</accession>
<dbReference type="SUPFAM" id="SSF81301">
    <property type="entry name" value="Nucleotidyltransferase"/>
    <property type="match status" value="1"/>
</dbReference>